<dbReference type="CDD" id="cd14014">
    <property type="entry name" value="STKc_PknB_like"/>
    <property type="match status" value="1"/>
</dbReference>
<dbReference type="SUPFAM" id="SSF56112">
    <property type="entry name" value="Protein kinase-like (PK-like)"/>
    <property type="match status" value="1"/>
</dbReference>
<keyword evidence="6" id="KW-0723">Serine/threonine-protein kinase</keyword>
<reference evidence="6" key="1">
    <citation type="submission" date="2018-05" db="EMBL/GenBank/DDBJ databases">
        <title>Complete genome sequnece of Akkermansia muciniphila EB-AMDK-40.</title>
        <authorList>
            <person name="Nam Y.-D."/>
            <person name="Chung W.-H."/>
            <person name="Park Y.S."/>
            <person name="Kang J."/>
        </authorList>
    </citation>
    <scope>NUCLEOTIDE SEQUENCE</scope>
    <source>
        <strain evidence="6">EB-AMDK-40</strain>
    </source>
</reference>
<dbReference type="Gene3D" id="1.10.510.10">
    <property type="entry name" value="Transferase(Phosphotransferase) domain 1"/>
    <property type="match status" value="1"/>
</dbReference>
<dbReference type="PROSITE" id="PS50011">
    <property type="entry name" value="PROTEIN_KINASE_DOM"/>
    <property type="match status" value="1"/>
</dbReference>
<dbReference type="Proteomes" id="UP000642553">
    <property type="component" value="Chromosome"/>
</dbReference>
<dbReference type="PROSITE" id="PS00108">
    <property type="entry name" value="PROTEIN_KINASE_ST"/>
    <property type="match status" value="1"/>
</dbReference>
<evidence type="ECO:0000256" key="1">
    <source>
        <dbReference type="ARBA" id="ARBA00022679"/>
    </source>
</evidence>
<sequence length="295" mass="33864">MSSQHILPDGICIGPYRIDSCLGMGGFGISYLAEDRMEGKRVVLKENFPHSSAIRCSSTLRLQVKEGRHAEDFEWARQRFIREARLMHGLNHPGIVKVHRLFEALNTVYYVMSFVEGKTLEDMIEHHHIASSLTQKEVLDYLRQSLHILDYIHERFIYHRDIKPANLMLTPEGKIVLIDFGLARNFAADFQHTVMGTKCFYPPEQMDKDASHGPWTDIYALGATFYCLLLGEPPLISTIRCCCPENDHLAENSSLLSRFRRELLQVLDQALEPDAGQRLRSARECLKLLNGMEQY</sequence>
<organism evidence="6 7">
    <name type="scientific">Akkermansia massiliensis</name>
    <dbReference type="NCBI Taxonomy" id="2927224"/>
    <lineage>
        <taxon>Bacteria</taxon>
        <taxon>Pseudomonadati</taxon>
        <taxon>Verrucomicrobiota</taxon>
        <taxon>Verrucomicrobiia</taxon>
        <taxon>Verrucomicrobiales</taxon>
        <taxon>Akkermansiaceae</taxon>
        <taxon>Akkermansia</taxon>
    </lineage>
</organism>
<evidence type="ECO:0000256" key="4">
    <source>
        <dbReference type="ARBA" id="ARBA00022840"/>
    </source>
</evidence>
<name>A0AAE6TAJ5_9BACT</name>
<dbReference type="EMBL" id="CP029701">
    <property type="protein sequence ID" value="QHV63188.1"/>
    <property type="molecule type" value="Genomic_DNA"/>
</dbReference>
<keyword evidence="3 6" id="KW-0418">Kinase</keyword>
<evidence type="ECO:0000256" key="2">
    <source>
        <dbReference type="ARBA" id="ARBA00022741"/>
    </source>
</evidence>
<dbReference type="GO" id="GO:0004674">
    <property type="term" value="F:protein serine/threonine kinase activity"/>
    <property type="evidence" value="ECO:0007669"/>
    <property type="project" value="UniProtKB-KW"/>
</dbReference>
<dbReference type="RefSeq" id="WP_102722778.1">
    <property type="nucleotide sequence ID" value="NZ_CP029701.1"/>
</dbReference>
<evidence type="ECO:0000313" key="7">
    <source>
        <dbReference type="Proteomes" id="UP000642553"/>
    </source>
</evidence>
<feature type="domain" description="Protein kinase" evidence="5">
    <location>
        <begin position="16"/>
        <end position="295"/>
    </location>
</feature>
<keyword evidence="1" id="KW-0808">Transferase</keyword>
<dbReference type="InterPro" id="IPR000719">
    <property type="entry name" value="Prot_kinase_dom"/>
</dbReference>
<dbReference type="PANTHER" id="PTHR43289">
    <property type="entry name" value="MITOGEN-ACTIVATED PROTEIN KINASE KINASE KINASE 20-RELATED"/>
    <property type="match status" value="1"/>
</dbReference>
<evidence type="ECO:0000259" key="5">
    <source>
        <dbReference type="PROSITE" id="PS50011"/>
    </source>
</evidence>
<evidence type="ECO:0000313" key="6">
    <source>
        <dbReference type="EMBL" id="QHV63188.1"/>
    </source>
</evidence>
<dbReference type="GO" id="GO:0005524">
    <property type="term" value="F:ATP binding"/>
    <property type="evidence" value="ECO:0007669"/>
    <property type="project" value="UniProtKB-KW"/>
</dbReference>
<protein>
    <submittedName>
        <fullName evidence="6">Serine/threonine protein kinase</fullName>
    </submittedName>
</protein>
<dbReference type="Pfam" id="PF00069">
    <property type="entry name" value="Pkinase"/>
    <property type="match status" value="1"/>
</dbReference>
<dbReference type="InterPro" id="IPR008271">
    <property type="entry name" value="Ser/Thr_kinase_AS"/>
</dbReference>
<proteinExistence type="predicted"/>
<evidence type="ECO:0000256" key="3">
    <source>
        <dbReference type="ARBA" id="ARBA00022777"/>
    </source>
</evidence>
<dbReference type="PANTHER" id="PTHR43289:SF6">
    <property type="entry name" value="SERINE_THREONINE-PROTEIN KINASE NEKL-3"/>
    <property type="match status" value="1"/>
</dbReference>
<gene>
    <name evidence="6" type="ORF">DMI76_07375</name>
</gene>
<dbReference type="InterPro" id="IPR011009">
    <property type="entry name" value="Kinase-like_dom_sf"/>
</dbReference>
<keyword evidence="4" id="KW-0067">ATP-binding</keyword>
<dbReference type="AlphaFoldDB" id="A0AAE6TAJ5"/>
<keyword evidence="2" id="KW-0547">Nucleotide-binding</keyword>
<dbReference type="SMART" id="SM00220">
    <property type="entry name" value="S_TKc"/>
    <property type="match status" value="1"/>
</dbReference>
<accession>A0AAE6TAJ5</accession>